<dbReference type="SMART" id="SM00020">
    <property type="entry name" value="Tryp_SPc"/>
    <property type="match status" value="1"/>
</dbReference>
<dbReference type="PROSITE" id="PS00135">
    <property type="entry name" value="TRYPSIN_SER"/>
    <property type="match status" value="1"/>
</dbReference>
<dbReference type="PANTHER" id="PTHR24276">
    <property type="entry name" value="POLYSERASE-RELATED"/>
    <property type="match status" value="1"/>
</dbReference>
<evidence type="ECO:0000313" key="10">
    <source>
        <dbReference type="Proteomes" id="UP001353858"/>
    </source>
</evidence>
<gene>
    <name evidence="9" type="ORF">RN001_010735</name>
</gene>
<dbReference type="Proteomes" id="UP001353858">
    <property type="component" value="Unassembled WGS sequence"/>
</dbReference>
<dbReference type="Pfam" id="PF00089">
    <property type="entry name" value="Trypsin"/>
    <property type="match status" value="1"/>
</dbReference>
<protein>
    <recommendedName>
        <fullName evidence="8">Peptidase S1 domain-containing protein</fullName>
    </recommendedName>
</protein>
<dbReference type="InterPro" id="IPR043504">
    <property type="entry name" value="Peptidase_S1_PA_chymotrypsin"/>
</dbReference>
<keyword evidence="7" id="KW-0732">Signal</keyword>
<feature type="domain" description="Peptidase S1" evidence="8">
    <location>
        <begin position="26"/>
        <end position="252"/>
    </location>
</feature>
<feature type="signal peptide" evidence="7">
    <location>
        <begin position="1"/>
        <end position="19"/>
    </location>
</feature>
<dbReference type="Gene3D" id="2.40.10.10">
    <property type="entry name" value="Trypsin-like serine proteases"/>
    <property type="match status" value="1"/>
</dbReference>
<dbReference type="InterPro" id="IPR018114">
    <property type="entry name" value="TRYPSIN_HIS"/>
</dbReference>
<evidence type="ECO:0000256" key="6">
    <source>
        <dbReference type="RuleBase" id="RU363034"/>
    </source>
</evidence>
<dbReference type="InterPro" id="IPR001314">
    <property type="entry name" value="Peptidase_S1A"/>
</dbReference>
<dbReference type="AlphaFoldDB" id="A0AAN7P6Y1"/>
<evidence type="ECO:0000259" key="8">
    <source>
        <dbReference type="PROSITE" id="PS50240"/>
    </source>
</evidence>
<dbReference type="SUPFAM" id="SSF50494">
    <property type="entry name" value="Trypsin-like serine proteases"/>
    <property type="match status" value="1"/>
</dbReference>
<keyword evidence="4 6" id="KW-0720">Serine protease</keyword>
<evidence type="ECO:0000256" key="7">
    <source>
        <dbReference type="SAM" id="SignalP"/>
    </source>
</evidence>
<dbReference type="InterPro" id="IPR050430">
    <property type="entry name" value="Peptidase_S1"/>
</dbReference>
<evidence type="ECO:0000256" key="5">
    <source>
        <dbReference type="ARBA" id="ARBA00023157"/>
    </source>
</evidence>
<dbReference type="CDD" id="cd00190">
    <property type="entry name" value="Tryp_SPc"/>
    <property type="match status" value="1"/>
</dbReference>
<keyword evidence="3 6" id="KW-0378">Hydrolase</keyword>
<comment type="similarity">
    <text evidence="1">Belongs to the peptidase S1 family.</text>
</comment>
<reference evidence="10" key="1">
    <citation type="submission" date="2023-01" db="EMBL/GenBank/DDBJ databases">
        <title>Key to firefly adult light organ development and bioluminescence: homeobox transcription factors regulate luciferase expression and transportation to peroxisome.</title>
        <authorList>
            <person name="Fu X."/>
        </authorList>
    </citation>
    <scope>NUCLEOTIDE SEQUENCE [LARGE SCALE GENOMIC DNA]</scope>
</reference>
<evidence type="ECO:0000256" key="2">
    <source>
        <dbReference type="ARBA" id="ARBA00022670"/>
    </source>
</evidence>
<evidence type="ECO:0000256" key="4">
    <source>
        <dbReference type="ARBA" id="ARBA00022825"/>
    </source>
</evidence>
<name>A0AAN7P6Y1_9COLE</name>
<dbReference type="InterPro" id="IPR001254">
    <property type="entry name" value="Trypsin_dom"/>
</dbReference>
<evidence type="ECO:0000256" key="1">
    <source>
        <dbReference type="ARBA" id="ARBA00007664"/>
    </source>
</evidence>
<dbReference type="PROSITE" id="PS50240">
    <property type="entry name" value="TRYPSIN_DOM"/>
    <property type="match status" value="1"/>
</dbReference>
<feature type="chain" id="PRO_5042957771" description="Peptidase S1 domain-containing protein" evidence="7">
    <location>
        <begin position="20"/>
        <end position="260"/>
    </location>
</feature>
<keyword evidence="10" id="KW-1185">Reference proteome</keyword>
<dbReference type="InterPro" id="IPR009003">
    <property type="entry name" value="Peptidase_S1_PA"/>
</dbReference>
<organism evidence="9 10">
    <name type="scientific">Aquatica leii</name>
    <dbReference type="NCBI Taxonomy" id="1421715"/>
    <lineage>
        <taxon>Eukaryota</taxon>
        <taxon>Metazoa</taxon>
        <taxon>Ecdysozoa</taxon>
        <taxon>Arthropoda</taxon>
        <taxon>Hexapoda</taxon>
        <taxon>Insecta</taxon>
        <taxon>Pterygota</taxon>
        <taxon>Neoptera</taxon>
        <taxon>Endopterygota</taxon>
        <taxon>Coleoptera</taxon>
        <taxon>Polyphaga</taxon>
        <taxon>Elateriformia</taxon>
        <taxon>Elateroidea</taxon>
        <taxon>Lampyridae</taxon>
        <taxon>Luciolinae</taxon>
        <taxon>Aquatica</taxon>
    </lineage>
</organism>
<evidence type="ECO:0000256" key="3">
    <source>
        <dbReference type="ARBA" id="ARBA00022801"/>
    </source>
</evidence>
<dbReference type="PRINTS" id="PR00722">
    <property type="entry name" value="CHYMOTRYPSIN"/>
</dbReference>
<dbReference type="GO" id="GO:0004252">
    <property type="term" value="F:serine-type endopeptidase activity"/>
    <property type="evidence" value="ECO:0007669"/>
    <property type="project" value="InterPro"/>
</dbReference>
<evidence type="ECO:0000313" key="9">
    <source>
        <dbReference type="EMBL" id="KAK4878229.1"/>
    </source>
</evidence>
<dbReference type="PANTHER" id="PTHR24276:SF91">
    <property type="entry name" value="AT26814P-RELATED"/>
    <property type="match status" value="1"/>
</dbReference>
<dbReference type="EMBL" id="JARPUR010000004">
    <property type="protein sequence ID" value="KAK4878229.1"/>
    <property type="molecule type" value="Genomic_DNA"/>
</dbReference>
<proteinExistence type="inferred from homology"/>
<comment type="caution">
    <text evidence="9">The sequence shown here is derived from an EMBL/GenBank/DDBJ whole genome shotgun (WGS) entry which is preliminary data.</text>
</comment>
<sequence>MYRLVPVFFLVTACCYGYGRNLVGKIVGGEETTIEKYPYQLSLLKGDAHFCGAILIKNNVVLTAGHCVDNANVSDYKTRAGSSHRTHGGTILKVKKACVHPMYMSVSNDYDVAVLLLEKPYQLSTSISTIPLQSRGVEVATGLMGTATGWGSLVFDGPLADVLQMVNVPKIDPTTCKNFYPEENVTARMACYGYKKGEKDVCHGDSGGPVAVNGRVAGIASWGYGCAFPDRPNVYTKISDREIHDFVSKFLKNTRNFVNC</sequence>
<keyword evidence="2 6" id="KW-0645">Protease</keyword>
<keyword evidence="5" id="KW-1015">Disulfide bond</keyword>
<dbReference type="InterPro" id="IPR033116">
    <property type="entry name" value="TRYPSIN_SER"/>
</dbReference>
<dbReference type="GO" id="GO:0006508">
    <property type="term" value="P:proteolysis"/>
    <property type="evidence" value="ECO:0007669"/>
    <property type="project" value="UniProtKB-KW"/>
</dbReference>
<dbReference type="PROSITE" id="PS00134">
    <property type="entry name" value="TRYPSIN_HIS"/>
    <property type="match status" value="1"/>
</dbReference>
<dbReference type="FunFam" id="2.40.10.10:FF:000034">
    <property type="entry name" value="Eupolytin"/>
    <property type="match status" value="1"/>
</dbReference>
<accession>A0AAN7P6Y1</accession>